<reference evidence="3 4" key="1">
    <citation type="submission" date="2018-04" db="EMBL/GenBank/DDBJ databases">
        <title>Genomic Encyclopedia of Archaeal and Bacterial Type Strains, Phase II (KMG-II): from individual species to whole genera.</title>
        <authorList>
            <person name="Goeker M."/>
        </authorList>
    </citation>
    <scope>NUCLEOTIDE SEQUENCE [LARGE SCALE GENOMIC DNA]</scope>
    <source>
        <strain evidence="3 4">DSM 21823</strain>
    </source>
</reference>
<accession>A0A2T6AUV3</accession>
<organism evidence="3 4">
    <name type="scientific">Gemmobacter caeni</name>
    <dbReference type="NCBI Taxonomy" id="589035"/>
    <lineage>
        <taxon>Bacteria</taxon>
        <taxon>Pseudomonadati</taxon>
        <taxon>Pseudomonadota</taxon>
        <taxon>Alphaproteobacteria</taxon>
        <taxon>Rhodobacterales</taxon>
        <taxon>Paracoccaceae</taxon>
        <taxon>Gemmobacter</taxon>
    </lineage>
</organism>
<dbReference type="AlphaFoldDB" id="A0A2T6AUV3"/>
<sequence>MRATTATMLKLLAALCLLAAPALAEPCRQTSFESLPFTLCEVQAGADLRLFHSDDAGDLLGSFGAVDTALAPEGKALVFAMNAGMYHPDRRPVGLYIEKGQQRHGIVLPASRGNFGMLPNGVFCIGKTRFAVIESRRFDRAPRACRYATQSGPMLVIGGKLHPKFIPGSDSTYIRNGVGVSADGKRAVFAISDAAVNFETFARLFRDQLGLPDALYFDGKVSRLYAPELGRADIGFPMGPIVGLVAPLP</sequence>
<dbReference type="Proteomes" id="UP000244224">
    <property type="component" value="Unassembled WGS sequence"/>
</dbReference>
<dbReference type="Pfam" id="PF09992">
    <property type="entry name" value="NAGPA"/>
    <property type="match status" value="1"/>
</dbReference>
<evidence type="ECO:0000313" key="4">
    <source>
        <dbReference type="Proteomes" id="UP000244224"/>
    </source>
</evidence>
<feature type="signal peptide" evidence="1">
    <location>
        <begin position="1"/>
        <end position="24"/>
    </location>
</feature>
<evidence type="ECO:0000256" key="1">
    <source>
        <dbReference type="SAM" id="SignalP"/>
    </source>
</evidence>
<keyword evidence="4" id="KW-1185">Reference proteome</keyword>
<evidence type="ECO:0000313" key="3">
    <source>
        <dbReference type="EMBL" id="PTX47599.1"/>
    </source>
</evidence>
<proteinExistence type="predicted"/>
<feature type="domain" description="Phosphodiester glycosidase" evidence="2">
    <location>
        <begin position="77"/>
        <end position="222"/>
    </location>
</feature>
<keyword evidence="1" id="KW-0732">Signal</keyword>
<evidence type="ECO:0000259" key="2">
    <source>
        <dbReference type="Pfam" id="PF09992"/>
    </source>
</evidence>
<feature type="chain" id="PRO_5015642465" evidence="1">
    <location>
        <begin position="25"/>
        <end position="249"/>
    </location>
</feature>
<dbReference type="InterPro" id="IPR018711">
    <property type="entry name" value="NAGPA"/>
</dbReference>
<protein>
    <submittedName>
        <fullName evidence="3">Uncharacterized protein YigE (DUF2233 family)</fullName>
    </submittedName>
</protein>
<comment type="caution">
    <text evidence="3">The sequence shown here is derived from an EMBL/GenBank/DDBJ whole genome shotgun (WGS) entry which is preliminary data.</text>
</comment>
<name>A0A2T6AUV3_9RHOB</name>
<dbReference type="EMBL" id="QBKP01000012">
    <property type="protein sequence ID" value="PTX47599.1"/>
    <property type="molecule type" value="Genomic_DNA"/>
</dbReference>
<gene>
    <name evidence="3" type="ORF">C8N34_11288</name>
</gene>